<keyword evidence="2" id="KW-0812">Transmembrane</keyword>
<keyword evidence="2" id="KW-1133">Transmembrane helix</keyword>
<evidence type="ECO:0000256" key="1">
    <source>
        <dbReference type="SAM" id="MobiDB-lite"/>
    </source>
</evidence>
<proteinExistence type="predicted"/>
<reference evidence="3 4" key="1">
    <citation type="submission" date="2016-05" db="EMBL/GenBank/DDBJ databases">
        <title>Nuclear genome of Blastocystis sp. subtype 1 NandII.</title>
        <authorList>
            <person name="Gentekaki E."/>
            <person name="Curtis B."/>
            <person name="Stairs C."/>
            <person name="Eme L."/>
            <person name="Herman E."/>
            <person name="Klimes V."/>
            <person name="Arias M.C."/>
            <person name="Elias M."/>
            <person name="Hilliou F."/>
            <person name="Klute M."/>
            <person name="Malik S.-B."/>
            <person name="Pightling A."/>
            <person name="Rachubinski R."/>
            <person name="Salas D."/>
            <person name="Schlacht A."/>
            <person name="Suga H."/>
            <person name="Archibald J."/>
            <person name="Ball S.G."/>
            <person name="Clark G."/>
            <person name="Dacks J."/>
            <person name="Van Der Giezen M."/>
            <person name="Tsaousis A."/>
            <person name="Roger A."/>
        </authorList>
    </citation>
    <scope>NUCLEOTIDE SEQUENCE [LARGE SCALE GENOMIC DNA]</scope>
    <source>
        <strain evidence="4">ATCC 50177 / NandII</strain>
    </source>
</reference>
<gene>
    <name evidence="3" type="ORF">AV274_0601</name>
</gene>
<feature type="region of interest" description="Disordered" evidence="1">
    <location>
        <begin position="1"/>
        <end position="57"/>
    </location>
</feature>
<feature type="compositionally biased region" description="Polar residues" evidence="1">
    <location>
        <begin position="37"/>
        <end position="53"/>
    </location>
</feature>
<protein>
    <recommendedName>
        <fullName evidence="5">Protein YIPF</fullName>
    </recommendedName>
</protein>
<organism evidence="3 4">
    <name type="scientific">Blastocystis sp. subtype 1 (strain ATCC 50177 / NandII)</name>
    <dbReference type="NCBI Taxonomy" id="478820"/>
    <lineage>
        <taxon>Eukaryota</taxon>
        <taxon>Sar</taxon>
        <taxon>Stramenopiles</taxon>
        <taxon>Bigyra</taxon>
        <taxon>Opalozoa</taxon>
        <taxon>Opalinata</taxon>
        <taxon>Blastocystidae</taxon>
        <taxon>Blastocystis</taxon>
    </lineage>
</organism>
<dbReference type="Proteomes" id="UP000078348">
    <property type="component" value="Unassembled WGS sequence"/>
</dbReference>
<evidence type="ECO:0000256" key="2">
    <source>
        <dbReference type="SAM" id="Phobius"/>
    </source>
</evidence>
<feature type="transmembrane region" description="Helical" evidence="2">
    <location>
        <begin position="230"/>
        <end position="255"/>
    </location>
</feature>
<keyword evidence="4" id="KW-1185">Reference proteome</keyword>
<name>A0A196SPB4_BLAHN</name>
<dbReference type="AlphaFoldDB" id="A0A196SPB4"/>
<sequence>MHTLCIPNSNHPVGERVESTSMPSSRSHPHTTHESTHYTTLHRNSNPISPQCSSHRKMPNESEFETVISEADVEAGVMPIPQANANAQQAGAPAPAPASSGWSLASLSGLQKYFDLNASELKDRLMALCMPWKGKSLYDMVNNKPDLYMPLWMTFFSATVFCFLWIMFTGKETLPILHAGRSMCLYLLWLGLSAAALWGSSSFVGAPTGMVASVSYNAYVTLLCEIPCLLFSWSFLFSFLFCLACTGAVSFFNLYKRYTDGNQAKGIAAFVIYVFVFVITSRAMRP</sequence>
<evidence type="ECO:0008006" key="5">
    <source>
        <dbReference type="Google" id="ProtNLM"/>
    </source>
</evidence>
<feature type="transmembrane region" description="Helical" evidence="2">
    <location>
        <begin position="147"/>
        <end position="166"/>
    </location>
</feature>
<keyword evidence="2" id="KW-0472">Membrane</keyword>
<dbReference type="OrthoDB" id="10256463at2759"/>
<accession>A0A196SPB4</accession>
<feature type="compositionally biased region" description="Polar residues" evidence="1">
    <location>
        <begin position="1"/>
        <end position="11"/>
    </location>
</feature>
<evidence type="ECO:0000313" key="4">
    <source>
        <dbReference type="Proteomes" id="UP000078348"/>
    </source>
</evidence>
<feature type="transmembrane region" description="Helical" evidence="2">
    <location>
        <begin position="186"/>
        <end position="210"/>
    </location>
</feature>
<dbReference type="EMBL" id="LXWW01000022">
    <property type="protein sequence ID" value="OAO17659.1"/>
    <property type="molecule type" value="Genomic_DNA"/>
</dbReference>
<feature type="transmembrane region" description="Helical" evidence="2">
    <location>
        <begin position="267"/>
        <end position="284"/>
    </location>
</feature>
<evidence type="ECO:0000313" key="3">
    <source>
        <dbReference type="EMBL" id="OAO17659.1"/>
    </source>
</evidence>
<comment type="caution">
    <text evidence="3">The sequence shown here is derived from an EMBL/GenBank/DDBJ whole genome shotgun (WGS) entry which is preliminary data.</text>
</comment>